<evidence type="ECO:0000256" key="10">
    <source>
        <dbReference type="ARBA" id="ARBA00022870"/>
    </source>
</evidence>
<gene>
    <name evidence="17" type="ORF">CPT_Percy53</name>
</gene>
<keyword evidence="4 16" id="KW-0929">Antimicrobial</keyword>
<evidence type="ECO:0000256" key="11">
    <source>
        <dbReference type="ARBA" id="ARBA00022968"/>
    </source>
</evidence>
<evidence type="ECO:0000256" key="8">
    <source>
        <dbReference type="ARBA" id="ARBA00022801"/>
    </source>
</evidence>
<evidence type="ECO:0000256" key="4">
    <source>
        <dbReference type="ARBA" id="ARBA00022529"/>
    </source>
</evidence>
<evidence type="ECO:0000313" key="17">
    <source>
        <dbReference type="EMBL" id="ALF01687.1"/>
    </source>
</evidence>
<sequence length="163" mass="17842">MVARKLVGPIAAMLVVGAAGTGLIKQSEGTRYKSYLDEAGIPTICTGHTGPEVKLGQYATKEECDKLLKQDLLRHSAAVSRCVNYTLTQYQYDAVVSFTFNVGETAFCRSTMARKINAGDLQGASAEFPKWNKVRINGKLVVSPGLSARRERERELFEGKVPK</sequence>
<keyword evidence="12" id="KW-1133">Transmembrane helix</keyword>
<comment type="similarity">
    <text evidence="16">Belongs to the glycosyl hydrolase 24 family.</text>
</comment>
<keyword evidence="5" id="KW-1188">Viral release from host cell</keyword>
<keyword evidence="10" id="KW-1043">Host membrane</keyword>
<keyword evidence="8 16" id="KW-0378">Hydrolase</keyword>
<evidence type="ECO:0000256" key="15">
    <source>
        <dbReference type="ARBA" id="ARBA00023295"/>
    </source>
</evidence>
<evidence type="ECO:0000256" key="3">
    <source>
        <dbReference type="ARBA" id="ARBA00022511"/>
    </source>
</evidence>
<dbReference type="EMBL" id="KT381879">
    <property type="protein sequence ID" value="ALF01687.1"/>
    <property type="molecule type" value="Genomic_DNA"/>
</dbReference>
<keyword evidence="15 16" id="KW-0326">Glycosidase</keyword>
<organism evidence="17 18">
    <name type="scientific">Caulobacter phage Percy</name>
    <dbReference type="NCBI Taxonomy" id="1701809"/>
    <lineage>
        <taxon>Viruses</taxon>
        <taxon>Duplodnaviria</taxon>
        <taxon>Heunggongvirae</taxon>
        <taxon>Uroviricota</taxon>
        <taxon>Caudoviricetes</taxon>
        <taxon>Autographivirales</taxon>
        <taxon>Autonotataviridae</taxon>
        <taxon>Percyvirus</taxon>
        <taxon>Percyvirus percy</taxon>
    </lineage>
</organism>
<dbReference type="PANTHER" id="PTHR38107:SF3">
    <property type="entry name" value="LYSOZYME RRRD-RELATED"/>
    <property type="match status" value="1"/>
</dbReference>
<keyword evidence="6 16" id="KW-0081">Bacteriolytic enzyme</keyword>
<evidence type="ECO:0000256" key="6">
    <source>
        <dbReference type="ARBA" id="ARBA00022638"/>
    </source>
</evidence>
<keyword evidence="3" id="KW-1032">Host cell membrane</keyword>
<dbReference type="InterPro" id="IPR034690">
    <property type="entry name" value="Endolysin_T4_type"/>
</dbReference>
<dbReference type="Proteomes" id="UP000204057">
    <property type="component" value="Segment"/>
</dbReference>
<evidence type="ECO:0000313" key="18">
    <source>
        <dbReference type="Proteomes" id="UP000204057"/>
    </source>
</evidence>
<dbReference type="GO" id="GO:0003796">
    <property type="term" value="F:lysozyme activity"/>
    <property type="evidence" value="ECO:0007669"/>
    <property type="project" value="UniProtKB-EC"/>
</dbReference>
<dbReference type="InterPro" id="IPR051018">
    <property type="entry name" value="Bacteriophage_GH24"/>
</dbReference>
<dbReference type="OrthoDB" id="18172at10239"/>
<dbReference type="CDD" id="cd16900">
    <property type="entry name" value="endolysin_R21-like"/>
    <property type="match status" value="1"/>
</dbReference>
<dbReference type="HAMAP" id="MF_04110">
    <property type="entry name" value="ENDOLYSIN_T4"/>
    <property type="match status" value="1"/>
</dbReference>
<keyword evidence="9" id="KW-0204">Cytolysis</keyword>
<evidence type="ECO:0000256" key="7">
    <source>
        <dbReference type="ARBA" id="ARBA00022692"/>
    </source>
</evidence>
<reference evidence="17 18" key="1">
    <citation type="journal article" date="2015" name="Genome Announc.">
        <title>Complete Genome Sequence of Caulobacter crescentus Podophage Percy.</title>
        <authorList>
            <person name="Lerma R.A."/>
            <person name="Tidwell T.J."/>
            <person name="Cahill J.L."/>
            <person name="Rasche E.S."/>
            <person name="Kuty Everett G.F."/>
        </authorList>
    </citation>
    <scope>NUCLEOTIDE SEQUENCE [LARGE SCALE GENOMIC DNA]</scope>
</reference>
<name>A0A0M4S5S0_9CAUD</name>
<keyword evidence="14" id="KW-0578">Host cell lysis by virus</keyword>
<dbReference type="PANTHER" id="PTHR38107">
    <property type="match status" value="1"/>
</dbReference>
<dbReference type="GO" id="GO:0031640">
    <property type="term" value="P:killing of cells of another organism"/>
    <property type="evidence" value="ECO:0007669"/>
    <property type="project" value="UniProtKB-KW"/>
</dbReference>
<dbReference type="SUPFAM" id="SSF53955">
    <property type="entry name" value="Lysozyme-like"/>
    <property type="match status" value="1"/>
</dbReference>
<dbReference type="InterPro" id="IPR023347">
    <property type="entry name" value="Lysozyme_dom_sf"/>
</dbReference>
<keyword evidence="2" id="KW-1030">Host cell inner membrane</keyword>
<keyword evidence="11" id="KW-0735">Signal-anchor</keyword>
<dbReference type="InterPro" id="IPR023346">
    <property type="entry name" value="Lysozyme-like_dom_sf"/>
</dbReference>
<dbReference type="Gene3D" id="1.10.530.40">
    <property type="match status" value="1"/>
</dbReference>
<keyword evidence="13" id="KW-0472">Membrane</keyword>
<dbReference type="InterPro" id="IPR043688">
    <property type="entry name" value="SAR_endolysin-like"/>
</dbReference>
<accession>A0A0M4S5S0</accession>
<evidence type="ECO:0000256" key="16">
    <source>
        <dbReference type="RuleBase" id="RU003788"/>
    </source>
</evidence>
<comment type="catalytic activity">
    <reaction evidence="1 16">
        <text>Hydrolysis of (1-&gt;4)-beta-linkages between N-acetylmuramic acid and N-acetyl-D-glucosamine residues in a peptidoglycan and between N-acetyl-D-glucosamine residues in chitodextrins.</text>
        <dbReference type="EC" id="3.2.1.17"/>
    </reaction>
</comment>
<dbReference type="Pfam" id="PF00959">
    <property type="entry name" value="Phage_lysozyme"/>
    <property type="match status" value="1"/>
</dbReference>
<dbReference type="EC" id="3.2.1.17" evidence="16"/>
<evidence type="ECO:0000256" key="2">
    <source>
        <dbReference type="ARBA" id="ARBA00022445"/>
    </source>
</evidence>
<evidence type="ECO:0000256" key="12">
    <source>
        <dbReference type="ARBA" id="ARBA00022989"/>
    </source>
</evidence>
<evidence type="ECO:0000256" key="13">
    <source>
        <dbReference type="ARBA" id="ARBA00023136"/>
    </source>
</evidence>
<evidence type="ECO:0000256" key="9">
    <source>
        <dbReference type="ARBA" id="ARBA00022852"/>
    </source>
</evidence>
<dbReference type="GO" id="GO:0009253">
    <property type="term" value="P:peptidoglycan catabolic process"/>
    <property type="evidence" value="ECO:0007669"/>
    <property type="project" value="InterPro"/>
</dbReference>
<evidence type="ECO:0000256" key="14">
    <source>
        <dbReference type="ARBA" id="ARBA00023142"/>
    </source>
</evidence>
<dbReference type="RefSeq" id="YP_009225285.1">
    <property type="nucleotide sequence ID" value="NC_029092.1"/>
</dbReference>
<dbReference type="GO" id="GO:0016998">
    <property type="term" value="P:cell wall macromolecule catabolic process"/>
    <property type="evidence" value="ECO:0007669"/>
    <property type="project" value="InterPro"/>
</dbReference>
<keyword evidence="7" id="KW-0812">Transmembrane</keyword>
<evidence type="ECO:0000256" key="5">
    <source>
        <dbReference type="ARBA" id="ARBA00022612"/>
    </source>
</evidence>
<evidence type="ECO:0000256" key="1">
    <source>
        <dbReference type="ARBA" id="ARBA00000632"/>
    </source>
</evidence>
<keyword evidence="18" id="KW-1185">Reference proteome</keyword>
<proteinExistence type="inferred from homology"/>
<dbReference type="KEGG" id="vg:26796280"/>
<dbReference type="HAMAP" id="MF_04136">
    <property type="entry name" value="SAR_ENDOLYSIN"/>
    <property type="match status" value="1"/>
</dbReference>
<protein>
    <recommendedName>
        <fullName evidence="16">Lysozyme</fullName>
        <ecNumber evidence="16">3.2.1.17</ecNumber>
    </recommendedName>
</protein>
<dbReference type="InterPro" id="IPR002196">
    <property type="entry name" value="Glyco_hydro_24"/>
</dbReference>
<dbReference type="GeneID" id="26796280"/>
<dbReference type="GO" id="GO:0042742">
    <property type="term" value="P:defense response to bacterium"/>
    <property type="evidence" value="ECO:0007669"/>
    <property type="project" value="UniProtKB-KW"/>
</dbReference>